<dbReference type="OrthoDB" id="1820337at2"/>
<dbReference type="AlphaFoldDB" id="D2MNT0"/>
<reference evidence="2" key="1">
    <citation type="submission" date="2009-12" db="EMBL/GenBank/DDBJ databases">
        <title>Sequence of Clostridiales genomosp. BVAB3 str. UPII9-5.</title>
        <authorList>
            <person name="Madupu R."/>
            <person name="Durkin A.S."/>
            <person name="Torralba M."/>
            <person name="Methe B."/>
            <person name="Sutton G.G."/>
            <person name="Strausberg R.L."/>
            <person name="Nelson K.E."/>
        </authorList>
    </citation>
    <scope>NUCLEOTIDE SEQUENCE [LARGE SCALE GENOMIC DNA]</scope>
    <source>
        <strain evidence="2">W1219</strain>
    </source>
</reference>
<protein>
    <submittedName>
        <fullName evidence="1">Uncharacterized protein</fullName>
    </submittedName>
</protein>
<evidence type="ECO:0000313" key="1">
    <source>
        <dbReference type="EMBL" id="EFC05699.1"/>
    </source>
</evidence>
<proteinExistence type="predicted"/>
<evidence type="ECO:0000313" key="2">
    <source>
        <dbReference type="Proteomes" id="UP000005017"/>
    </source>
</evidence>
<keyword evidence="2" id="KW-1185">Reference proteome</keyword>
<comment type="caution">
    <text evidence="1">The sequence shown here is derived from an EMBL/GenBank/DDBJ whole genome shotgun (WGS) entry which is preliminary data.</text>
</comment>
<dbReference type="Pfam" id="PF20453">
    <property type="entry name" value="DUF6707"/>
    <property type="match status" value="1"/>
</dbReference>
<dbReference type="eggNOG" id="ENOG502ZIAD">
    <property type="taxonomic scope" value="Bacteria"/>
</dbReference>
<organism evidence="1 2">
    <name type="scientific">Bulleidia extructa W1219</name>
    <dbReference type="NCBI Taxonomy" id="679192"/>
    <lineage>
        <taxon>Bacteria</taxon>
        <taxon>Bacillati</taxon>
        <taxon>Bacillota</taxon>
        <taxon>Erysipelotrichia</taxon>
        <taxon>Erysipelotrichales</taxon>
        <taxon>Erysipelotrichaceae</taxon>
        <taxon>Bulleidia</taxon>
    </lineage>
</organism>
<dbReference type="InterPro" id="IPR046553">
    <property type="entry name" value="DUF6707"/>
</dbReference>
<dbReference type="STRING" id="679192.HMPREF9013_0613"/>
<sequence>MLFDDIMMNHEEREIVRLCKKLGKSCSFTKNADMSSLCELAYWLYIDDCKEEALKVCEYVNIEIPEKINYNVWDFIIWIWGLEAHIYHETGRKNDKNFRVAQMKKVWSTPKHHDETEEDAWRFCQKIMNRKTFESICHTANIEQASAINDKKLENHYRLTALYSMIGYGVTGFYLNLENNKEKLSEKINEYMMLLR</sequence>
<name>D2MNT0_9FIRM</name>
<accession>D2MNT0</accession>
<dbReference type="RefSeq" id="WP_006627031.1">
    <property type="nucleotide sequence ID" value="NZ_ADFR01000007.1"/>
</dbReference>
<dbReference type="EMBL" id="ADFR01000007">
    <property type="protein sequence ID" value="EFC05699.1"/>
    <property type="molecule type" value="Genomic_DNA"/>
</dbReference>
<dbReference type="Proteomes" id="UP000005017">
    <property type="component" value="Unassembled WGS sequence"/>
</dbReference>
<gene>
    <name evidence="1" type="ORF">HMPREF9013_0613</name>
</gene>